<feature type="non-terminal residue" evidence="2">
    <location>
        <position position="1"/>
    </location>
</feature>
<comment type="caution">
    <text evidence="2">The sequence shown here is derived from an EMBL/GenBank/DDBJ whole genome shotgun (WGS) entry which is preliminary data.</text>
</comment>
<feature type="non-terminal residue" evidence="2">
    <location>
        <position position="107"/>
    </location>
</feature>
<reference evidence="2 3" key="1">
    <citation type="submission" date="2015-04" db="EMBL/GenBank/DDBJ databases">
        <title>Draft genome of the roundworm Trichinella nativa.</title>
        <authorList>
            <person name="Mitreva M."/>
        </authorList>
    </citation>
    <scope>NUCLEOTIDE SEQUENCE [LARGE SCALE GENOMIC DNA]</scope>
    <source>
        <strain evidence="2 3">ISS45</strain>
    </source>
</reference>
<accession>A0A1Y3EN90</accession>
<organism evidence="2 3">
    <name type="scientific">Trichinella nativa</name>
    <dbReference type="NCBI Taxonomy" id="6335"/>
    <lineage>
        <taxon>Eukaryota</taxon>
        <taxon>Metazoa</taxon>
        <taxon>Ecdysozoa</taxon>
        <taxon>Nematoda</taxon>
        <taxon>Enoplea</taxon>
        <taxon>Dorylaimia</taxon>
        <taxon>Trichinellida</taxon>
        <taxon>Trichinellidae</taxon>
        <taxon>Trichinella</taxon>
    </lineage>
</organism>
<protein>
    <submittedName>
        <fullName evidence="2">Uncharacterized protein</fullName>
    </submittedName>
</protein>
<gene>
    <name evidence="2" type="ORF">D917_00164</name>
</gene>
<keyword evidence="1" id="KW-0472">Membrane</keyword>
<evidence type="ECO:0000313" key="3">
    <source>
        <dbReference type="Proteomes" id="UP000243006"/>
    </source>
</evidence>
<keyword evidence="1" id="KW-1133">Transmembrane helix</keyword>
<dbReference type="AlphaFoldDB" id="A0A1Y3EN90"/>
<evidence type="ECO:0000313" key="2">
    <source>
        <dbReference type="EMBL" id="OUC46395.1"/>
    </source>
</evidence>
<sequence length="107" mass="12449">LTVELGKLFGMQSKYKSMLYKRDSISGVVVTMHVILIISLFWTTSEQTRFVTYFSEENLSCLLEHRHLKQNETSVLEKLPLSTLTDCIVACYLRNRSDPFEDTDEEH</sequence>
<dbReference type="EMBL" id="LVZM01006898">
    <property type="protein sequence ID" value="OUC46395.1"/>
    <property type="molecule type" value="Genomic_DNA"/>
</dbReference>
<proteinExistence type="predicted"/>
<name>A0A1Y3EN90_9BILA</name>
<evidence type="ECO:0000256" key="1">
    <source>
        <dbReference type="SAM" id="Phobius"/>
    </source>
</evidence>
<keyword evidence="1" id="KW-0812">Transmembrane</keyword>
<feature type="transmembrane region" description="Helical" evidence="1">
    <location>
        <begin position="24"/>
        <end position="42"/>
    </location>
</feature>
<dbReference type="Proteomes" id="UP000243006">
    <property type="component" value="Unassembled WGS sequence"/>
</dbReference>